<feature type="region of interest" description="Disordered" evidence="6">
    <location>
        <begin position="194"/>
        <end position="218"/>
    </location>
</feature>
<dbReference type="Gene3D" id="1.20.1250.20">
    <property type="entry name" value="MFS general substrate transporter like domains"/>
    <property type="match status" value="1"/>
</dbReference>
<feature type="transmembrane region" description="Helical" evidence="7">
    <location>
        <begin position="49"/>
        <end position="74"/>
    </location>
</feature>
<dbReference type="SUPFAM" id="SSF103473">
    <property type="entry name" value="MFS general substrate transporter"/>
    <property type="match status" value="1"/>
</dbReference>
<dbReference type="Proteomes" id="UP001596356">
    <property type="component" value="Unassembled WGS sequence"/>
</dbReference>
<evidence type="ECO:0000256" key="6">
    <source>
        <dbReference type="SAM" id="MobiDB-lite"/>
    </source>
</evidence>
<evidence type="ECO:0000256" key="5">
    <source>
        <dbReference type="ARBA" id="ARBA00023136"/>
    </source>
</evidence>
<evidence type="ECO:0000256" key="4">
    <source>
        <dbReference type="ARBA" id="ARBA00022989"/>
    </source>
</evidence>
<organism evidence="8 9">
    <name type="scientific">Branchiibius cervicis</name>
    <dbReference type="NCBI Taxonomy" id="908252"/>
    <lineage>
        <taxon>Bacteria</taxon>
        <taxon>Bacillati</taxon>
        <taxon>Actinomycetota</taxon>
        <taxon>Actinomycetes</taxon>
        <taxon>Micrococcales</taxon>
        <taxon>Dermacoccaceae</taxon>
        <taxon>Branchiibius</taxon>
    </lineage>
</organism>
<evidence type="ECO:0000256" key="1">
    <source>
        <dbReference type="ARBA" id="ARBA00004651"/>
    </source>
</evidence>
<comment type="subcellular location">
    <subcellularLocation>
        <location evidence="1">Cell membrane</location>
        <topology evidence="1">Multi-pass membrane protein</topology>
    </subcellularLocation>
</comment>
<accession>A0ABW2AR65</accession>
<name>A0ABW2AR65_9MICO</name>
<keyword evidence="5 7" id="KW-0472">Membrane</keyword>
<sequence>MSALGIGPDVVTALRANAGLRWLSGFLTIFLAFLVRAHPFPGWEDRQTLLFALVLGAAGVGNALGTVMGALLKIASPRMIVLGTLLADAVVILIAAARFSIVTAVLVGLVAGIGQQLGKLALDSLIQDTVPEERRTSVFGRSEALLQLSWVFGGLVAVIVPLKATVGTVVAAVLVVGWTIVVITWHTGHRLPLPRRARRRGNGNGAADPLSPERDDRT</sequence>
<feature type="transmembrane region" description="Helical" evidence="7">
    <location>
        <begin position="144"/>
        <end position="162"/>
    </location>
</feature>
<protein>
    <recommendedName>
        <fullName evidence="10">MFS transporter</fullName>
    </recommendedName>
</protein>
<dbReference type="PANTHER" id="PTHR23513:SF18">
    <property type="entry name" value="INTEGRAL MEMBRANE PROTEIN"/>
    <property type="match status" value="1"/>
</dbReference>
<evidence type="ECO:0000313" key="9">
    <source>
        <dbReference type="Proteomes" id="UP001596356"/>
    </source>
</evidence>
<evidence type="ECO:0008006" key="10">
    <source>
        <dbReference type="Google" id="ProtNLM"/>
    </source>
</evidence>
<keyword evidence="2" id="KW-1003">Cell membrane</keyword>
<evidence type="ECO:0000313" key="8">
    <source>
        <dbReference type="EMBL" id="MFC6713591.1"/>
    </source>
</evidence>
<feature type="transmembrane region" description="Helical" evidence="7">
    <location>
        <begin position="20"/>
        <end position="37"/>
    </location>
</feature>
<evidence type="ECO:0000256" key="7">
    <source>
        <dbReference type="SAM" id="Phobius"/>
    </source>
</evidence>
<feature type="transmembrane region" description="Helical" evidence="7">
    <location>
        <begin position="80"/>
        <end position="113"/>
    </location>
</feature>
<dbReference type="EMBL" id="JBHSWJ010000002">
    <property type="protein sequence ID" value="MFC6713591.1"/>
    <property type="molecule type" value="Genomic_DNA"/>
</dbReference>
<comment type="caution">
    <text evidence="8">The sequence shown here is derived from an EMBL/GenBank/DDBJ whole genome shotgun (WGS) entry which is preliminary data.</text>
</comment>
<dbReference type="PANTHER" id="PTHR23513">
    <property type="entry name" value="INTEGRAL MEMBRANE EFFLUX PROTEIN-RELATED"/>
    <property type="match status" value="1"/>
</dbReference>
<gene>
    <name evidence="8" type="ORF">ACFQBT_06980</name>
</gene>
<feature type="transmembrane region" description="Helical" evidence="7">
    <location>
        <begin position="168"/>
        <end position="188"/>
    </location>
</feature>
<evidence type="ECO:0000256" key="2">
    <source>
        <dbReference type="ARBA" id="ARBA00022475"/>
    </source>
</evidence>
<dbReference type="InterPro" id="IPR036259">
    <property type="entry name" value="MFS_trans_sf"/>
</dbReference>
<evidence type="ECO:0000256" key="3">
    <source>
        <dbReference type="ARBA" id="ARBA00022692"/>
    </source>
</evidence>
<keyword evidence="3 7" id="KW-0812">Transmembrane</keyword>
<reference evidence="9" key="1">
    <citation type="journal article" date="2019" name="Int. J. Syst. Evol. Microbiol.">
        <title>The Global Catalogue of Microorganisms (GCM) 10K type strain sequencing project: providing services to taxonomists for standard genome sequencing and annotation.</title>
        <authorList>
            <consortium name="The Broad Institute Genomics Platform"/>
            <consortium name="The Broad Institute Genome Sequencing Center for Infectious Disease"/>
            <person name="Wu L."/>
            <person name="Ma J."/>
        </authorList>
    </citation>
    <scope>NUCLEOTIDE SEQUENCE [LARGE SCALE GENOMIC DNA]</scope>
    <source>
        <strain evidence="9">NBRC 106593</strain>
    </source>
</reference>
<proteinExistence type="predicted"/>
<dbReference type="RefSeq" id="WP_377821466.1">
    <property type="nucleotide sequence ID" value="NZ_JBHSWJ010000002.1"/>
</dbReference>
<keyword evidence="9" id="KW-1185">Reference proteome</keyword>
<keyword evidence="4 7" id="KW-1133">Transmembrane helix</keyword>